<evidence type="ECO:0000256" key="7">
    <source>
        <dbReference type="ARBA" id="ARBA00023136"/>
    </source>
</evidence>
<evidence type="ECO:0000313" key="10">
    <source>
        <dbReference type="Proteomes" id="UP001548713"/>
    </source>
</evidence>
<evidence type="ECO:0000313" key="9">
    <source>
        <dbReference type="EMBL" id="MET1755867.1"/>
    </source>
</evidence>
<gene>
    <name evidence="9" type="ORF">ABVV53_10405</name>
</gene>
<dbReference type="Pfam" id="PF02386">
    <property type="entry name" value="TrkH"/>
    <property type="match status" value="1"/>
</dbReference>
<dbReference type="PANTHER" id="PTHR32024:SF1">
    <property type="entry name" value="KTR SYSTEM POTASSIUM UPTAKE PROTEIN B"/>
    <property type="match status" value="1"/>
</dbReference>
<feature type="transmembrane region" description="Helical" evidence="8">
    <location>
        <begin position="229"/>
        <end position="248"/>
    </location>
</feature>
<protein>
    <submittedName>
        <fullName evidence="9">Potassium transporter TrkG</fullName>
    </submittedName>
</protein>
<dbReference type="PANTHER" id="PTHR32024">
    <property type="entry name" value="TRK SYSTEM POTASSIUM UPTAKE PROTEIN TRKG-RELATED"/>
    <property type="match status" value="1"/>
</dbReference>
<feature type="transmembrane region" description="Helical" evidence="8">
    <location>
        <begin position="301"/>
        <end position="326"/>
    </location>
</feature>
<keyword evidence="4 8" id="KW-0812">Transmembrane</keyword>
<feature type="transmembrane region" description="Helical" evidence="8">
    <location>
        <begin position="40"/>
        <end position="59"/>
    </location>
</feature>
<comment type="subcellular location">
    <subcellularLocation>
        <location evidence="1">Cell membrane</location>
        <topology evidence="1">Multi-pass membrane protein</topology>
    </subcellularLocation>
</comment>
<reference evidence="9 10" key="1">
    <citation type="submission" date="2024-07" db="EMBL/GenBank/DDBJ databases">
        <title>Novosphingobium kalidii RD2P27.</title>
        <authorList>
            <person name="Sun J.-Q."/>
        </authorList>
    </citation>
    <scope>NUCLEOTIDE SEQUENCE [LARGE SCALE GENOMIC DNA]</scope>
    <source>
        <strain evidence="9 10">RD2P27</strain>
    </source>
</reference>
<accession>A0ABV2D1X0</accession>
<keyword evidence="7 8" id="KW-0472">Membrane</keyword>
<feature type="transmembrane region" description="Helical" evidence="8">
    <location>
        <begin position="407"/>
        <end position="430"/>
    </location>
</feature>
<evidence type="ECO:0000256" key="3">
    <source>
        <dbReference type="ARBA" id="ARBA00022475"/>
    </source>
</evidence>
<feature type="transmembrane region" description="Helical" evidence="8">
    <location>
        <begin position="188"/>
        <end position="208"/>
    </location>
</feature>
<keyword evidence="5 8" id="KW-1133">Transmembrane helix</keyword>
<keyword evidence="2" id="KW-0813">Transport</keyword>
<dbReference type="Proteomes" id="UP001548713">
    <property type="component" value="Unassembled WGS sequence"/>
</dbReference>
<comment type="caution">
    <text evidence="9">The sequence shown here is derived from an EMBL/GenBank/DDBJ whole genome shotgun (WGS) entry which is preliminary data.</text>
</comment>
<dbReference type="RefSeq" id="WP_353984360.1">
    <property type="nucleotide sequence ID" value="NZ_JBEWLY010000014.1"/>
</dbReference>
<evidence type="ECO:0000256" key="5">
    <source>
        <dbReference type="ARBA" id="ARBA00022989"/>
    </source>
</evidence>
<evidence type="ECO:0000256" key="8">
    <source>
        <dbReference type="SAM" id="Phobius"/>
    </source>
</evidence>
<feature type="transmembrane region" description="Helical" evidence="8">
    <location>
        <begin position="122"/>
        <end position="143"/>
    </location>
</feature>
<organism evidence="9 10">
    <name type="scientific">Novosphingobium kalidii</name>
    <dbReference type="NCBI Taxonomy" id="3230299"/>
    <lineage>
        <taxon>Bacteria</taxon>
        <taxon>Pseudomonadati</taxon>
        <taxon>Pseudomonadota</taxon>
        <taxon>Alphaproteobacteria</taxon>
        <taxon>Sphingomonadales</taxon>
        <taxon>Sphingomonadaceae</taxon>
        <taxon>Novosphingobium</taxon>
    </lineage>
</organism>
<feature type="transmembrane region" description="Helical" evidence="8">
    <location>
        <begin position="71"/>
        <end position="94"/>
    </location>
</feature>
<feature type="transmembrane region" description="Helical" evidence="8">
    <location>
        <begin position="380"/>
        <end position="401"/>
    </location>
</feature>
<keyword evidence="6" id="KW-0406">Ion transport</keyword>
<evidence type="ECO:0000256" key="1">
    <source>
        <dbReference type="ARBA" id="ARBA00004651"/>
    </source>
</evidence>
<keyword evidence="10" id="KW-1185">Reference proteome</keyword>
<proteinExistence type="predicted"/>
<keyword evidence="3" id="KW-1003">Cell membrane</keyword>
<feature type="transmembrane region" description="Helical" evidence="8">
    <location>
        <begin position="12"/>
        <end position="33"/>
    </location>
</feature>
<sequence>MKWLRHPTRVVPAAFLAAIALGTVVLMLPFAAASGQRADFFTAVFTATSSICVTGLIIVDTPTFWSPFGQAAILMMIQIGGLGIMTGATLLGLISGKRMSLSRRAIALTEHGHLNRAEAASLIWLVFIVSIAIEAVVTLVLWLRWWLGHGMSAGAAAWHALFHSVSAFNNAGFSSFSDSLISWQADGLILGPIMAAIIIGGIGFPVLHEFWSRREPVRRQKPWSLHSRITLTVTAALLVGGTLLMLAAEWANSATFGAMPVGERLLNAAFHSVSMRTAGFNAVDVGAFADQSLSINYLFMMIGGGSAGTAGGLKVTTFALLGFVVWSEIRGHHETSIFSRRVGAAVVRQALSIALIAIALIGMVTLSIEWIEPEIDFRFILFETISAFATVGLSTGITASLSPPSQLLLVLLMFVGRVGTITFATALALAPRTLKYRYPEEQPIVG</sequence>
<evidence type="ECO:0000256" key="2">
    <source>
        <dbReference type="ARBA" id="ARBA00022448"/>
    </source>
</evidence>
<dbReference type="InterPro" id="IPR003445">
    <property type="entry name" value="Cat_transpt"/>
</dbReference>
<name>A0ABV2D1X0_9SPHN</name>
<evidence type="ECO:0000256" key="6">
    <source>
        <dbReference type="ARBA" id="ARBA00023065"/>
    </source>
</evidence>
<dbReference type="EMBL" id="JBEWLY010000014">
    <property type="protein sequence ID" value="MET1755867.1"/>
    <property type="molecule type" value="Genomic_DNA"/>
</dbReference>
<evidence type="ECO:0000256" key="4">
    <source>
        <dbReference type="ARBA" id="ARBA00022692"/>
    </source>
</evidence>
<feature type="transmembrane region" description="Helical" evidence="8">
    <location>
        <begin position="346"/>
        <end position="368"/>
    </location>
</feature>